<reference evidence="2 3" key="1">
    <citation type="submission" date="2020-08" db="EMBL/GenBank/DDBJ databases">
        <title>Sequencing the genomes of 1000 actinobacteria strains.</title>
        <authorList>
            <person name="Klenk H.-P."/>
        </authorList>
    </citation>
    <scope>NUCLEOTIDE SEQUENCE [LARGE SCALE GENOMIC DNA]</scope>
    <source>
        <strain evidence="2 3">DSM 44551</strain>
    </source>
</reference>
<organism evidence="2 3">
    <name type="scientific">Nocardiopsis composta</name>
    <dbReference type="NCBI Taxonomy" id="157465"/>
    <lineage>
        <taxon>Bacteria</taxon>
        <taxon>Bacillati</taxon>
        <taxon>Actinomycetota</taxon>
        <taxon>Actinomycetes</taxon>
        <taxon>Streptosporangiales</taxon>
        <taxon>Nocardiopsidaceae</taxon>
        <taxon>Nocardiopsis</taxon>
    </lineage>
</organism>
<proteinExistence type="predicted"/>
<dbReference type="InterPro" id="IPR029068">
    <property type="entry name" value="Glyas_Bleomycin-R_OHBP_Dase"/>
</dbReference>
<accession>A0A7W8QQI5</accession>
<evidence type="ECO:0000313" key="2">
    <source>
        <dbReference type="EMBL" id="MBB5433776.1"/>
    </source>
</evidence>
<dbReference type="PROSITE" id="PS51819">
    <property type="entry name" value="VOC"/>
    <property type="match status" value="1"/>
</dbReference>
<feature type="domain" description="VOC" evidence="1">
    <location>
        <begin position="3"/>
        <end position="120"/>
    </location>
</feature>
<comment type="caution">
    <text evidence="2">The sequence shown here is derived from an EMBL/GenBank/DDBJ whole genome shotgun (WGS) entry which is preliminary data.</text>
</comment>
<dbReference type="Gene3D" id="3.30.720.110">
    <property type="match status" value="1"/>
</dbReference>
<name>A0A7W8QQI5_9ACTN</name>
<dbReference type="AlphaFoldDB" id="A0A7W8QQI5"/>
<dbReference type="Gene3D" id="3.30.720.120">
    <property type="match status" value="1"/>
</dbReference>
<dbReference type="GO" id="GO:0016829">
    <property type="term" value="F:lyase activity"/>
    <property type="evidence" value="ECO:0007669"/>
    <property type="project" value="UniProtKB-KW"/>
</dbReference>
<dbReference type="InterPro" id="IPR037523">
    <property type="entry name" value="VOC_core"/>
</dbReference>
<dbReference type="Pfam" id="PF00903">
    <property type="entry name" value="Glyoxalase"/>
    <property type="match status" value="1"/>
</dbReference>
<dbReference type="InterPro" id="IPR026275">
    <property type="entry name" value="Glyoxalase/dOase/EhpR"/>
</dbReference>
<sequence>MSNPIIFIVYVNDAPAAARFYADLLEIEPAFESPRYIFFDLANGTGLAVWSGADHEVAPETPRTGEVCLTLKGGPEAIDARFEQWTGKGVRVVREPYDEVFGRTFLVADPDGNLIRVAPVD</sequence>
<keyword evidence="3" id="KW-1185">Reference proteome</keyword>
<dbReference type="Proteomes" id="UP000572635">
    <property type="component" value="Unassembled WGS sequence"/>
</dbReference>
<keyword evidence="2" id="KW-0456">Lyase</keyword>
<protein>
    <submittedName>
        <fullName evidence="2">Putative enzyme related to lactoylglutathione lyase</fullName>
    </submittedName>
</protein>
<dbReference type="InterPro" id="IPR004360">
    <property type="entry name" value="Glyas_Fos-R_dOase_dom"/>
</dbReference>
<evidence type="ECO:0000313" key="3">
    <source>
        <dbReference type="Proteomes" id="UP000572635"/>
    </source>
</evidence>
<dbReference type="EMBL" id="JACHDB010000001">
    <property type="protein sequence ID" value="MBB5433776.1"/>
    <property type="molecule type" value="Genomic_DNA"/>
</dbReference>
<evidence type="ECO:0000259" key="1">
    <source>
        <dbReference type="PROSITE" id="PS51819"/>
    </source>
</evidence>
<dbReference type="RefSeq" id="WP_184393842.1">
    <property type="nucleotide sequence ID" value="NZ_BAAAJD010000114.1"/>
</dbReference>
<gene>
    <name evidence="2" type="ORF">HDA36_003860</name>
</gene>
<dbReference type="SUPFAM" id="SSF54593">
    <property type="entry name" value="Glyoxalase/Bleomycin resistance protein/Dihydroxybiphenyl dioxygenase"/>
    <property type="match status" value="1"/>
</dbReference>
<dbReference type="PIRSF" id="PIRSF039020">
    <property type="entry name" value="EhpR"/>
    <property type="match status" value="1"/>
</dbReference>